<organism evidence="5 6">
    <name type="scientific">Niallia circulans</name>
    <name type="common">Bacillus circulans</name>
    <dbReference type="NCBI Taxonomy" id="1397"/>
    <lineage>
        <taxon>Bacteria</taxon>
        <taxon>Bacillati</taxon>
        <taxon>Bacillota</taxon>
        <taxon>Bacilli</taxon>
        <taxon>Bacillales</taxon>
        <taxon>Bacillaceae</taxon>
        <taxon>Niallia</taxon>
    </lineage>
</organism>
<sequence>MNGKRWAALGIAGVIFAFSIITSLVSIAFTTDVEELFGQFLGEGKAPYVEEYIEDGNIAKKIAVLEVSGTIQDTGDADSLFSAAGYNHTSFMEKLDYIKEDPSVKGVILKVNSPGGGVVESAQIHDKIVEIQKEAKIPVYVSMGSMAASGGYYISAPADKIFASPETLTGSLGVIMSGYNFEGLAEKYGVEFVTIKSGKYKDIMSSTREMTEEEREILQRLIDNSYAGFVKVIADGRGMKEAEVKKIADGRIYDGRQAKELNLIDDFGYFDDVVEKMKADYKLNDAAVVKYTDNTGFGSLFGMTAKKLITSEDKELANILKIVTNANSPRLMYLYAE</sequence>
<evidence type="ECO:0000256" key="1">
    <source>
        <dbReference type="ARBA" id="ARBA00008683"/>
    </source>
</evidence>
<comment type="similarity">
    <text evidence="1">Belongs to the peptidase S49 family.</text>
</comment>
<dbReference type="NCBIfam" id="TIGR00706">
    <property type="entry name" value="SppA_dom"/>
    <property type="match status" value="1"/>
</dbReference>
<dbReference type="GO" id="GO:0006508">
    <property type="term" value="P:proteolysis"/>
    <property type="evidence" value="ECO:0007669"/>
    <property type="project" value="UniProtKB-KW"/>
</dbReference>
<keyword evidence="4" id="KW-0720">Serine protease</keyword>
<name>A0A268F8Y0_NIACI</name>
<dbReference type="InterPro" id="IPR004635">
    <property type="entry name" value="Pept_S49_SppA"/>
</dbReference>
<dbReference type="Proteomes" id="UP000216961">
    <property type="component" value="Unassembled WGS sequence"/>
</dbReference>
<dbReference type="AlphaFoldDB" id="A0A268F8Y0"/>
<dbReference type="KEGG" id="bcir:C2I06_11650"/>
<gene>
    <name evidence="5" type="primary">sppA</name>
    <name evidence="5" type="ORF">CHH57_17995</name>
</gene>
<dbReference type="SUPFAM" id="SSF52096">
    <property type="entry name" value="ClpP/crotonase"/>
    <property type="match status" value="1"/>
</dbReference>
<dbReference type="EMBL" id="NPBQ01000107">
    <property type="protein sequence ID" value="PAD81846.1"/>
    <property type="molecule type" value="Genomic_DNA"/>
</dbReference>
<dbReference type="Pfam" id="PF01343">
    <property type="entry name" value="Peptidase_S49"/>
    <property type="match status" value="1"/>
</dbReference>
<dbReference type="CDD" id="cd07023">
    <property type="entry name" value="S49_Sppa_N_C"/>
    <property type="match status" value="1"/>
</dbReference>
<dbReference type="PANTHER" id="PTHR42987:SF7">
    <property type="entry name" value="SIGNAL PEPTIDE PEPTIDASE SPPA-RELATED"/>
    <property type="match status" value="1"/>
</dbReference>
<dbReference type="Gene3D" id="3.90.226.10">
    <property type="entry name" value="2-enoyl-CoA Hydratase, Chain A, domain 1"/>
    <property type="match status" value="2"/>
</dbReference>
<reference evidence="5 6" key="1">
    <citation type="submission" date="2017-07" db="EMBL/GenBank/DDBJ databases">
        <title>Isolation and whole genome analysis of endospore-forming bacteria from heroin.</title>
        <authorList>
            <person name="Kalinowski J."/>
            <person name="Ahrens B."/>
            <person name="Al-Dilaimi A."/>
            <person name="Winkler A."/>
            <person name="Wibberg D."/>
            <person name="Schleenbecker U."/>
            <person name="Ruckert C."/>
            <person name="Wolfel R."/>
            <person name="Grass G."/>
        </authorList>
    </citation>
    <scope>NUCLEOTIDE SEQUENCE [LARGE SCALE GENOMIC DNA]</scope>
    <source>
        <strain evidence="5 6">7521-2</strain>
    </source>
</reference>
<dbReference type="InterPro" id="IPR029045">
    <property type="entry name" value="ClpP/crotonase-like_dom_sf"/>
</dbReference>
<accession>A0A268F8Y0</accession>
<dbReference type="InterPro" id="IPR002142">
    <property type="entry name" value="Peptidase_S49"/>
</dbReference>
<dbReference type="RefSeq" id="WP_095332402.1">
    <property type="nucleotide sequence ID" value="NZ_CP026031.1"/>
</dbReference>
<keyword evidence="3" id="KW-0378">Hydrolase</keyword>
<evidence type="ECO:0000313" key="5">
    <source>
        <dbReference type="EMBL" id="PAD81846.1"/>
    </source>
</evidence>
<dbReference type="GO" id="GO:0008236">
    <property type="term" value="F:serine-type peptidase activity"/>
    <property type="evidence" value="ECO:0007669"/>
    <property type="project" value="UniProtKB-KW"/>
</dbReference>
<evidence type="ECO:0000256" key="2">
    <source>
        <dbReference type="ARBA" id="ARBA00022670"/>
    </source>
</evidence>
<evidence type="ECO:0000256" key="4">
    <source>
        <dbReference type="ARBA" id="ARBA00022825"/>
    </source>
</evidence>
<dbReference type="PANTHER" id="PTHR42987">
    <property type="entry name" value="PEPTIDASE S49"/>
    <property type="match status" value="1"/>
</dbReference>
<proteinExistence type="inferred from homology"/>
<dbReference type="InterPro" id="IPR047272">
    <property type="entry name" value="S49_SppA_C"/>
</dbReference>
<protein>
    <submittedName>
        <fullName evidence="5">Signal peptide peptidase SppA</fullName>
    </submittedName>
</protein>
<keyword evidence="2" id="KW-0645">Protease</keyword>
<comment type="caution">
    <text evidence="5">The sequence shown here is derived from an EMBL/GenBank/DDBJ whole genome shotgun (WGS) entry which is preliminary data.</text>
</comment>
<evidence type="ECO:0000313" key="6">
    <source>
        <dbReference type="Proteomes" id="UP000216961"/>
    </source>
</evidence>
<evidence type="ECO:0000256" key="3">
    <source>
        <dbReference type="ARBA" id="ARBA00022801"/>
    </source>
</evidence>